<keyword evidence="1" id="KW-0812">Transmembrane</keyword>
<evidence type="ECO:0000313" key="3">
    <source>
        <dbReference type="Proteomes" id="UP000012073"/>
    </source>
</evidence>
<feature type="transmembrane region" description="Helical" evidence="1">
    <location>
        <begin position="106"/>
        <end position="124"/>
    </location>
</feature>
<organism evidence="2 3">
    <name type="scientific">Chondrus crispus</name>
    <name type="common">Carrageen Irish moss</name>
    <name type="synonym">Polymorpha crispa</name>
    <dbReference type="NCBI Taxonomy" id="2769"/>
    <lineage>
        <taxon>Eukaryota</taxon>
        <taxon>Rhodophyta</taxon>
        <taxon>Florideophyceae</taxon>
        <taxon>Rhodymeniophycidae</taxon>
        <taxon>Gigartinales</taxon>
        <taxon>Gigartinaceae</taxon>
        <taxon>Chondrus</taxon>
    </lineage>
</organism>
<gene>
    <name evidence="2" type="ORF">CHC_T00000406001</name>
</gene>
<evidence type="ECO:0000256" key="1">
    <source>
        <dbReference type="SAM" id="Phobius"/>
    </source>
</evidence>
<dbReference type="KEGG" id="ccp:CHC_T00000406001"/>
<feature type="transmembrane region" description="Helical" evidence="1">
    <location>
        <begin position="57"/>
        <end position="76"/>
    </location>
</feature>
<dbReference type="AlphaFoldDB" id="R7QQJ5"/>
<dbReference type="RefSeq" id="XP_005709954.1">
    <property type="nucleotide sequence ID" value="XM_005709897.1"/>
</dbReference>
<dbReference type="EMBL" id="HG002061">
    <property type="protein sequence ID" value="CDF39660.1"/>
    <property type="molecule type" value="Genomic_DNA"/>
</dbReference>
<accession>R7QQJ5</accession>
<dbReference type="OrthoDB" id="4558at2759"/>
<feature type="transmembrane region" description="Helical" evidence="1">
    <location>
        <begin position="20"/>
        <end position="51"/>
    </location>
</feature>
<name>R7QQJ5_CHOCR</name>
<feature type="transmembrane region" description="Helical" evidence="1">
    <location>
        <begin position="131"/>
        <end position="149"/>
    </location>
</feature>
<dbReference type="Gramene" id="CDF39660">
    <property type="protein sequence ID" value="CDF39660"/>
    <property type="gene ID" value="CHC_T00000406001"/>
</dbReference>
<reference evidence="3" key="1">
    <citation type="journal article" date="2013" name="Proc. Natl. Acad. Sci. U.S.A.">
        <title>Genome structure and metabolic features in the red seaweed Chondrus crispus shed light on evolution of the Archaeplastida.</title>
        <authorList>
            <person name="Collen J."/>
            <person name="Porcel B."/>
            <person name="Carre W."/>
            <person name="Ball S.G."/>
            <person name="Chaparro C."/>
            <person name="Tonon T."/>
            <person name="Barbeyron T."/>
            <person name="Michel G."/>
            <person name="Noel B."/>
            <person name="Valentin K."/>
            <person name="Elias M."/>
            <person name="Artiguenave F."/>
            <person name="Arun A."/>
            <person name="Aury J.M."/>
            <person name="Barbosa-Neto J.F."/>
            <person name="Bothwell J.H."/>
            <person name="Bouget F.Y."/>
            <person name="Brillet L."/>
            <person name="Cabello-Hurtado F."/>
            <person name="Capella-Gutierrez S."/>
            <person name="Charrier B."/>
            <person name="Cladiere L."/>
            <person name="Cock J.M."/>
            <person name="Coelho S.M."/>
            <person name="Colleoni C."/>
            <person name="Czjzek M."/>
            <person name="Da Silva C."/>
            <person name="Delage L."/>
            <person name="Denoeud F."/>
            <person name="Deschamps P."/>
            <person name="Dittami S.M."/>
            <person name="Gabaldon T."/>
            <person name="Gachon C.M."/>
            <person name="Groisillier A."/>
            <person name="Herve C."/>
            <person name="Jabbari K."/>
            <person name="Katinka M."/>
            <person name="Kloareg B."/>
            <person name="Kowalczyk N."/>
            <person name="Labadie K."/>
            <person name="Leblanc C."/>
            <person name="Lopez P.J."/>
            <person name="McLachlan D.H."/>
            <person name="Meslet-Cladiere L."/>
            <person name="Moustafa A."/>
            <person name="Nehr Z."/>
            <person name="Nyvall Collen P."/>
            <person name="Panaud O."/>
            <person name="Partensky F."/>
            <person name="Poulain J."/>
            <person name="Rensing S.A."/>
            <person name="Rousvoal S."/>
            <person name="Samson G."/>
            <person name="Symeonidi A."/>
            <person name="Weissenbach J."/>
            <person name="Zambounis A."/>
            <person name="Wincker P."/>
            <person name="Boyen C."/>
        </authorList>
    </citation>
    <scope>NUCLEOTIDE SEQUENCE [LARGE SCALE GENOMIC DNA]</scope>
    <source>
        <strain evidence="3">cv. Stackhouse</strain>
    </source>
</reference>
<sequence length="210" mass="22213">MTIDEYGPTAGRLMYIPAGLLMLFFGGFLVKAALCLISCALVGHLVFIAAVQAGLQYIPVILLVALSALATFAAVLEACDQGPDFATGAVLGTCIALTFYPAPILSIVLAVIILSAAFGLAFALVPKEVGIFLSSYGGGFMIFYGMELIDSDVFEGSRPVPAFVRVDSIDMWFSVLSFLVVGLLGCCVQLILFSGQANSGFSRYHYVDIP</sequence>
<keyword evidence="3" id="KW-1185">Reference proteome</keyword>
<keyword evidence="1" id="KW-0472">Membrane</keyword>
<dbReference type="Proteomes" id="UP000012073">
    <property type="component" value="Unassembled WGS sequence"/>
</dbReference>
<evidence type="ECO:0000313" key="2">
    <source>
        <dbReference type="EMBL" id="CDF39660.1"/>
    </source>
</evidence>
<proteinExistence type="predicted"/>
<feature type="transmembrane region" description="Helical" evidence="1">
    <location>
        <begin position="169"/>
        <end position="193"/>
    </location>
</feature>
<evidence type="ECO:0008006" key="4">
    <source>
        <dbReference type="Google" id="ProtNLM"/>
    </source>
</evidence>
<dbReference type="GeneID" id="17317669"/>
<keyword evidence="1" id="KW-1133">Transmembrane helix</keyword>
<protein>
    <recommendedName>
        <fullName evidence="4">DUF4203 domain-containing protein</fullName>
    </recommendedName>
</protein>